<dbReference type="GO" id="GO:0005980">
    <property type="term" value="P:glycogen catabolic process"/>
    <property type="evidence" value="ECO:0007669"/>
    <property type="project" value="InterPro"/>
</dbReference>
<keyword evidence="10" id="KW-0808">Transferase</keyword>
<keyword evidence="11" id="KW-0378">Hydrolase</keyword>
<dbReference type="EC" id="2.4.1.25" evidence="5"/>
<reference evidence="24 25" key="1">
    <citation type="submission" date="2024-01" db="EMBL/GenBank/DDBJ databases">
        <title>A draft genome for a cacao thread blight-causing isolate of Paramarasmius palmivorus.</title>
        <authorList>
            <person name="Baruah I.K."/>
            <person name="Bukari Y."/>
            <person name="Amoako-Attah I."/>
            <person name="Meinhardt L.W."/>
            <person name="Bailey B.A."/>
            <person name="Cohen S.P."/>
        </authorList>
    </citation>
    <scope>NUCLEOTIDE SEQUENCE [LARGE SCALE GENOMIC DNA]</scope>
    <source>
        <strain evidence="24 25">GH-12</strain>
    </source>
</reference>
<accession>A0AAW0DYC6</accession>
<evidence type="ECO:0000259" key="22">
    <source>
        <dbReference type="Pfam" id="PF14701"/>
    </source>
</evidence>
<feature type="domain" description="Glycogen debranching enzyme glucanotransferase" evidence="22">
    <location>
        <begin position="208"/>
        <end position="638"/>
    </location>
</feature>
<dbReference type="PANTHER" id="PTHR10569">
    <property type="entry name" value="GLYCOGEN DEBRANCHING ENZYME"/>
    <property type="match status" value="1"/>
</dbReference>
<dbReference type="GO" id="GO:0004135">
    <property type="term" value="F:amylo-alpha-1,6-glucosidase activity"/>
    <property type="evidence" value="ECO:0007669"/>
    <property type="project" value="UniProtKB-EC"/>
</dbReference>
<comment type="caution">
    <text evidence="24">The sequence shown here is derived from an EMBL/GenBank/DDBJ whole genome shotgun (WGS) entry which is preliminary data.</text>
</comment>
<organism evidence="24 25">
    <name type="scientific">Paramarasmius palmivorus</name>
    <dbReference type="NCBI Taxonomy" id="297713"/>
    <lineage>
        <taxon>Eukaryota</taxon>
        <taxon>Fungi</taxon>
        <taxon>Dikarya</taxon>
        <taxon>Basidiomycota</taxon>
        <taxon>Agaricomycotina</taxon>
        <taxon>Agaricomycetes</taxon>
        <taxon>Agaricomycetidae</taxon>
        <taxon>Agaricales</taxon>
        <taxon>Marasmiineae</taxon>
        <taxon>Marasmiaceae</taxon>
        <taxon>Paramarasmius</taxon>
    </lineage>
</organism>
<evidence type="ECO:0000256" key="7">
    <source>
        <dbReference type="ARBA" id="ARBA00020723"/>
    </source>
</evidence>
<evidence type="ECO:0000256" key="1">
    <source>
        <dbReference type="ARBA" id="ARBA00000439"/>
    </source>
</evidence>
<dbReference type="Pfam" id="PF14699">
    <property type="entry name" value="hGDE_N"/>
    <property type="match status" value="1"/>
</dbReference>
<evidence type="ECO:0000256" key="4">
    <source>
        <dbReference type="ARBA" id="ARBA00004496"/>
    </source>
</evidence>
<feature type="compositionally biased region" description="Low complexity" evidence="18">
    <location>
        <begin position="19"/>
        <end position="33"/>
    </location>
</feature>
<dbReference type="GO" id="GO:0004134">
    <property type="term" value="F:4-alpha-glucanotransferase activity"/>
    <property type="evidence" value="ECO:0007669"/>
    <property type="project" value="UniProtKB-EC"/>
</dbReference>
<comment type="catalytic activity">
    <reaction evidence="1">
        <text>Transfers a segment of a (1-&gt;4)-alpha-D-glucan to a new position in an acceptor, which may be glucose or a (1-&gt;4)-alpha-D-glucan.</text>
        <dbReference type="EC" id="2.4.1.25"/>
    </reaction>
</comment>
<evidence type="ECO:0000256" key="6">
    <source>
        <dbReference type="ARBA" id="ARBA00012778"/>
    </source>
</evidence>
<dbReference type="EC" id="3.2.1.33" evidence="6"/>
<protein>
    <recommendedName>
        <fullName evidence="7">Glycogen debranching enzyme</fullName>
        <ecNumber evidence="5">2.4.1.25</ecNumber>
        <ecNumber evidence="6">3.2.1.33</ecNumber>
    </recommendedName>
    <alternativeName>
        <fullName evidence="16">Glycogen debrancher</fullName>
    </alternativeName>
</protein>
<evidence type="ECO:0000313" key="24">
    <source>
        <dbReference type="EMBL" id="KAK7056187.1"/>
    </source>
</evidence>
<dbReference type="InterPro" id="IPR008928">
    <property type="entry name" value="6-hairpin_glycosidase_sf"/>
</dbReference>
<dbReference type="CDD" id="cd11327">
    <property type="entry name" value="AmyAc_Glg_debranch_2"/>
    <property type="match status" value="1"/>
</dbReference>
<feature type="domain" description="Glycogen debranching enzyme C-terminal" evidence="19">
    <location>
        <begin position="1125"/>
        <end position="1572"/>
    </location>
</feature>
<comment type="similarity">
    <text evidence="15">Belongs to the glycogen debranching enzyme family.</text>
</comment>
<dbReference type="Pfam" id="PF06202">
    <property type="entry name" value="GDE_C"/>
    <property type="match status" value="1"/>
</dbReference>
<dbReference type="GO" id="GO:0005737">
    <property type="term" value="C:cytoplasm"/>
    <property type="evidence" value="ECO:0007669"/>
    <property type="project" value="UniProtKB-SubCell"/>
</dbReference>
<feature type="compositionally biased region" description="Polar residues" evidence="18">
    <location>
        <begin position="1680"/>
        <end position="1694"/>
    </location>
</feature>
<gene>
    <name evidence="24" type="primary">GDB1</name>
    <name evidence="24" type="ORF">VNI00_002739</name>
</gene>
<feature type="region of interest" description="Disordered" evidence="18">
    <location>
        <begin position="1"/>
        <end position="44"/>
    </location>
</feature>
<feature type="region of interest" description="Disordered" evidence="18">
    <location>
        <begin position="1673"/>
        <end position="1694"/>
    </location>
</feature>
<evidence type="ECO:0000256" key="9">
    <source>
        <dbReference type="ARBA" id="ARBA00022676"/>
    </source>
</evidence>
<dbReference type="Gene3D" id="3.20.20.80">
    <property type="entry name" value="Glycosidases"/>
    <property type="match status" value="2"/>
</dbReference>
<dbReference type="FunFam" id="1.50.10.10:FF:000039">
    <property type="entry name" value="Glycogen debranching enzyme Gdb1, putative"/>
    <property type="match status" value="1"/>
</dbReference>
<keyword evidence="13" id="KW-0511">Multifunctional enzyme</keyword>
<evidence type="ECO:0000256" key="11">
    <source>
        <dbReference type="ARBA" id="ARBA00022801"/>
    </source>
</evidence>
<dbReference type="SUPFAM" id="SSF51445">
    <property type="entry name" value="(Trans)glycosidases"/>
    <property type="match status" value="1"/>
</dbReference>
<evidence type="ECO:0000256" key="17">
    <source>
        <dbReference type="SAM" id="Coils"/>
    </source>
</evidence>
<comment type="subcellular location">
    <subcellularLocation>
        <location evidence="4">Cytoplasm</location>
    </subcellularLocation>
</comment>
<keyword evidence="8" id="KW-0963">Cytoplasm</keyword>
<evidence type="ECO:0000259" key="19">
    <source>
        <dbReference type="Pfam" id="PF06202"/>
    </source>
</evidence>
<evidence type="ECO:0000256" key="10">
    <source>
        <dbReference type="ARBA" id="ARBA00022679"/>
    </source>
</evidence>
<sequence>MGKGRKAGKSKPQVTIPGAQKSASYSGSSAETSPISAGGPKTPADEGIEFFQSALAPGEAPIRVYELRLDVDGGPHKDRSYIRLPPADTPYILRVSIDAGTPASKNGVFKTNFPLDGGKFKRDHFTTRDLPSDFSKPIQIDLPISHAGAFVFWVEYDGDLPGSRVKGREGYFNIDPILRSKARTPILSNDLQPLPPATGAVLKNEWVNLPLDALSILTIVSKWMGPLSEWKNHFQEAKDRGYTMLHFTPLQERGESDSPYSIRDQLKYDPSLFGGKVEADGGKAQIDAILKVAKNDYGLLSLTDVVLNHTANDSPWLAEHPESGFSPYNSPHLTPALELDNAMITFSSTLASRGLPTLVKSEEDLNTLVAAFQNEVKSLNLWQYYVLDTAREKDSVKVALSSNRVTAWKGPEIAGKSVVELAHLAKSNNLISGLGQLGSRYGVHSDPSAAAGLVKAAFVSITDVDALADAWVRVVDVINVPLYEEWEEDTRVAHENIKNRVKYTRLDENGPKLGEISKKSPLVETYFTRTGPKPDSDPLVYSLANNGWIWAADPLQNFALLPSKAYLRREVIVWGDCVKLRYGSGPDDNPWLWEHMTSYVTSLAASFDGFRIDNCHSTPLEVGVWMLDAARVVNPDLYVCAELFTGTEEMDLLFVKRLGINSLIRESYNGWDPKEYSRLLYRYGVGKPVGSMDGACLTSHEEIPSPTGKGPVRQAIITPLNGSMPHALLYDLTHDNESPMHKRSAEDALSTGALVTFSFSAIGSVKGFDDLYPKLLNLVGEKRKYELTGLEKGSGIAPIKRVLNELHLEMMLNGYEEGHVHQEGEYIILSRVQPGTQKGYILVAHTAFQKGIKERGFITPIKLRRTRVKFILGASLEIESYEAPQDDTTLKGLPARLVNMPPVVVPQGLDAEGPFSEITVPDYFPPGSIMLFETRLEQHDASLDEFCASEASKVFGDLGLVDLNVVLHRAEGEERDATDGRFGTYDVPGLGKMVYCGLEGWMHPLRHIMRYNDLGHPLCEHLRQGTWALDYIHERLSSQTDLLPALAGPAKWFKERFDKVKDTVPPFMRPKYFALVISEAYKAARRAVVEQSSEFVLTGHDFTHDLALTAIQMHGLVKSASLAPGAMTPSLAAGLPHFAAGWARCWGRDVFISLRGLLLTTGHYDGAKSHILSFASTLKHGLIPNLLDSVRNPSKDIDRYNSRDSPWWMLQNIQDYTKMAPDGLSILSESVKRRFPKDDTWVPWNDERAYAYSSTIAEIIQEILQRHADGIHFREYNAGPNLDMQMKDEGFNIDIEVDWKTGFIFGGNEFNCGTWMDKMGESEKAGTKGKPGTPRDGAPVEITGLLKSTLSWLDGLANRGKFPFKGVKAQIGSENRLVTYGEWAGLIQQSFESFYYVPQDPADDAKYKIDSKLVNRRGIYKDVYGSGAGREWSDYQFRPNFPIAMTVAPELFDAEHGLKALQLVDKVLRSPLGMKTLDPIDLQYRPNYDNSNDSTDASIAKGLNYHNGPEWGWPLGYFLRAYLDFDSRVGDGKTDIKTTLHHLHQMLLAPRNHIKNDPWAGIPELTNEGGAKTRPRVDTQLDLPITTFLDALMSFFGFEETDLEKEKQKFLQGKLDPSEAGALAVYTFGEESYDGLGDALEEGGDELNDETFGRADAVGKDFDFSNATLPGSEDLKPKLANSSHRAQSPPSQLSRPCTIVPHLIHYEFLTFYVLNLAASTPLSLESIWDDKSPFSLRLNGAGRTSSSTRVQSPPTHQQPIGHVANQSGARTLQEIEAEMRLAAERSREAALQRELLIQQQQRLEEEEYLRQQQEQELLQRQRYLYQQEQQQQQLHLQRLQQQQILQQREQQQHRTPPPRMLPVAQSPRFLEHQRQVLLLQQQQEQQQLLRLQQLEEQLRMEDLERQLRNQQISHVHHGNGNQFPHDRQPSGPTLADMEALQLQQHRELLRRSQSPLRGQQYPQDHGAFMQPNIQLQQRILSEMAHAEFLRDMQGLSQADQETLRGEAMRKILEAEKMEEKRRRKAAKIAHMSRYNDLMTQSDKDFITRIQVSQLVTQDPYADDFYAQVHGAIIRSRMGLGSEDERVLKFGASGGVGLGVSQRGGNRRPNAMQRMQQQVERIVNNARRREEEKGLHSLHSLQGALGKTSGRSYKAAPRQLLQVDPSNASSSSPTLSHAQPHGHIFKADEEKSDDDAAAKAAKLGREALAEQHTTDTELVRKEPLTHREVLVTLETLYDHVLHLEQLKRNPPPEEEVATAEWENEFQSVLDQTWTLLKVMVPLATSTPHPFISILSVAKGKKLLPRLTRHLDSQRMLTLLTLLIACFSQLDVVVDAPLLDDPEETATRSEVERQTQAFLSGVIQSILPVIAKGSLRLVSGLLGLLLDRNDVVAITKTRPGLALLTLFLTRVEVIKESLHNATNLDELPSPEDAEQWQFMFDHLFQLLTPHFPSLFPSSRTPEAGRGKPGIDALDQPVWQFLAALALHAVAEQHQVLVTLLRDKVLENVISVKKGWVVDEEEKRTKLANVDLFLHALGLDSSQIAM</sequence>
<dbReference type="GO" id="GO:0005978">
    <property type="term" value="P:glycogen biosynthetic process"/>
    <property type="evidence" value="ECO:0007669"/>
    <property type="project" value="UniProtKB-KW"/>
</dbReference>
<evidence type="ECO:0000256" key="2">
    <source>
        <dbReference type="ARBA" id="ARBA00000927"/>
    </source>
</evidence>
<comment type="function">
    <text evidence="3">Multifunctional enzyme acting as 1,4-alpha-D-glucan:1,4-alpha-D-glucan 4-alpha-D-glycosyltransferase and amylo-1,6-glucosidase in glycogen degradation.</text>
</comment>
<evidence type="ECO:0000259" key="20">
    <source>
        <dbReference type="Pfam" id="PF09770"/>
    </source>
</evidence>
<dbReference type="InterPro" id="IPR019167">
    <property type="entry name" value="PAT1_dom"/>
</dbReference>
<evidence type="ECO:0000256" key="8">
    <source>
        <dbReference type="ARBA" id="ARBA00022490"/>
    </source>
</evidence>
<dbReference type="Pfam" id="PF14702">
    <property type="entry name" value="hGDE_central"/>
    <property type="match status" value="1"/>
</dbReference>
<evidence type="ECO:0000256" key="3">
    <source>
        <dbReference type="ARBA" id="ARBA00003530"/>
    </source>
</evidence>
<keyword evidence="25" id="KW-1185">Reference proteome</keyword>
<evidence type="ECO:0000313" key="25">
    <source>
        <dbReference type="Proteomes" id="UP001383192"/>
    </source>
</evidence>
<evidence type="ECO:0000256" key="14">
    <source>
        <dbReference type="ARBA" id="ARBA00023295"/>
    </source>
</evidence>
<dbReference type="InterPro" id="IPR029436">
    <property type="entry name" value="AGL_euk_N"/>
</dbReference>
<keyword evidence="14" id="KW-0326">Glycosidase</keyword>
<dbReference type="Proteomes" id="UP001383192">
    <property type="component" value="Unassembled WGS sequence"/>
</dbReference>
<dbReference type="InterPro" id="IPR010401">
    <property type="entry name" value="AGL/Gdb1"/>
</dbReference>
<feature type="region of interest" description="Disordered" evidence="18">
    <location>
        <begin position="2129"/>
        <end position="2151"/>
    </location>
</feature>
<evidence type="ECO:0000256" key="16">
    <source>
        <dbReference type="ARBA" id="ARBA00031477"/>
    </source>
</evidence>
<feature type="region of interest" description="Disordered" evidence="18">
    <location>
        <begin position="1739"/>
        <end position="1763"/>
    </location>
</feature>
<dbReference type="PANTHER" id="PTHR10569:SF2">
    <property type="entry name" value="GLYCOGEN DEBRANCHING ENZYME"/>
    <property type="match status" value="1"/>
</dbReference>
<feature type="coiled-coil region" evidence="17">
    <location>
        <begin position="1772"/>
        <end position="1816"/>
    </location>
</feature>
<comment type="catalytic activity">
    <reaction evidence="2">
        <text>Hydrolysis of (1-&gt;6)-alpha-D-glucosidic branch linkages in glycogen phosphorylase limit dextrin.</text>
        <dbReference type="EC" id="3.2.1.33"/>
    </reaction>
</comment>
<dbReference type="InterPro" id="IPR017853">
    <property type="entry name" value="GH"/>
</dbReference>
<dbReference type="Pfam" id="PF14701">
    <property type="entry name" value="hDGE_amylase"/>
    <property type="match status" value="1"/>
</dbReference>
<evidence type="ECO:0000256" key="12">
    <source>
        <dbReference type="ARBA" id="ARBA00023056"/>
    </source>
</evidence>
<dbReference type="EMBL" id="JAYKXP010000007">
    <property type="protein sequence ID" value="KAK7056187.1"/>
    <property type="molecule type" value="Genomic_DNA"/>
</dbReference>
<dbReference type="InterPro" id="IPR032790">
    <property type="entry name" value="GDE_C"/>
</dbReference>
<name>A0AAW0DYC6_9AGAR</name>
<evidence type="ECO:0000256" key="5">
    <source>
        <dbReference type="ARBA" id="ARBA00012560"/>
    </source>
</evidence>
<evidence type="ECO:0000259" key="23">
    <source>
        <dbReference type="Pfam" id="PF14702"/>
    </source>
</evidence>
<feature type="coiled-coil region" evidence="17">
    <location>
        <begin position="1877"/>
        <end position="1911"/>
    </location>
</feature>
<evidence type="ECO:0000256" key="18">
    <source>
        <dbReference type="SAM" id="MobiDB-lite"/>
    </source>
</evidence>
<dbReference type="InterPro" id="IPR032788">
    <property type="entry name" value="AGL_central"/>
</dbReference>
<keyword evidence="17" id="KW-0175">Coiled coil</keyword>
<evidence type="ECO:0000259" key="21">
    <source>
        <dbReference type="Pfam" id="PF14699"/>
    </source>
</evidence>
<dbReference type="Pfam" id="PF09770">
    <property type="entry name" value="PAT1"/>
    <property type="match status" value="1"/>
</dbReference>
<feature type="domain" description="Glycogen debranching enzyme central" evidence="23">
    <location>
        <begin position="795"/>
        <end position="1036"/>
    </location>
</feature>
<keyword evidence="9" id="KW-0328">Glycosyltransferase</keyword>
<feature type="compositionally biased region" description="Polar residues" evidence="18">
    <location>
        <begin position="1742"/>
        <end position="1763"/>
    </location>
</feature>
<dbReference type="InterPro" id="IPR032792">
    <property type="entry name" value="AGL_glucanoTrfase"/>
</dbReference>
<keyword evidence="12" id="KW-0320">Glycogen biosynthesis</keyword>
<evidence type="ECO:0000256" key="15">
    <source>
        <dbReference type="ARBA" id="ARBA00025780"/>
    </source>
</evidence>
<dbReference type="SUPFAM" id="SSF48208">
    <property type="entry name" value="Six-hairpin glycosidases"/>
    <property type="match status" value="1"/>
</dbReference>
<proteinExistence type="inferred from homology"/>
<evidence type="ECO:0000256" key="13">
    <source>
        <dbReference type="ARBA" id="ARBA00023268"/>
    </source>
</evidence>
<feature type="domain" description="Eukaryotic glycogen debranching enzyme N-terminal" evidence="21">
    <location>
        <begin position="93"/>
        <end position="179"/>
    </location>
</feature>
<feature type="domain" description="mRNA decay factor PAT1" evidence="20">
    <location>
        <begin position="1593"/>
        <end position="2537"/>
    </location>
</feature>